<organism evidence="2 3">
    <name type="scientific">Paenibacillus aurantius</name>
    <dbReference type="NCBI Taxonomy" id="2918900"/>
    <lineage>
        <taxon>Bacteria</taxon>
        <taxon>Bacillati</taxon>
        <taxon>Bacillota</taxon>
        <taxon>Bacilli</taxon>
        <taxon>Bacillales</taxon>
        <taxon>Paenibacillaceae</taxon>
        <taxon>Paenibacillus</taxon>
    </lineage>
</organism>
<dbReference type="InterPro" id="IPR025736">
    <property type="entry name" value="PucR_C-HTH_dom"/>
</dbReference>
<feature type="domain" description="PucR C-terminal helix-turn-helix" evidence="1">
    <location>
        <begin position="307"/>
        <end position="361"/>
    </location>
</feature>
<dbReference type="InterPro" id="IPR051448">
    <property type="entry name" value="CdaR-like_regulators"/>
</dbReference>
<evidence type="ECO:0000313" key="2">
    <source>
        <dbReference type="EMBL" id="WNQ11036.1"/>
    </source>
</evidence>
<reference evidence="2 3" key="1">
    <citation type="submission" date="2022-02" db="EMBL/GenBank/DDBJ databases">
        <title>Paenibacillus sp. MBLB1776 Whole Genome Shotgun Sequencing.</title>
        <authorList>
            <person name="Hwang C.Y."/>
            <person name="Cho E.-S."/>
            <person name="Seo M.-J."/>
        </authorList>
    </citation>
    <scope>NUCLEOTIDE SEQUENCE [LARGE SCALE GENOMIC DNA]</scope>
    <source>
        <strain evidence="2 3">MBLB1776</strain>
    </source>
</reference>
<dbReference type="RefSeq" id="WP_315604812.1">
    <property type="nucleotide sequence ID" value="NZ_CP130318.1"/>
</dbReference>
<dbReference type="KEGG" id="paun:MJA45_26045"/>
<accession>A0AA96RF27</accession>
<dbReference type="PANTHER" id="PTHR33744">
    <property type="entry name" value="CARBOHYDRATE DIACID REGULATOR"/>
    <property type="match status" value="1"/>
</dbReference>
<evidence type="ECO:0000313" key="3">
    <source>
        <dbReference type="Proteomes" id="UP001305702"/>
    </source>
</evidence>
<gene>
    <name evidence="2" type="ORF">MJA45_26045</name>
</gene>
<dbReference type="PANTHER" id="PTHR33744:SF15">
    <property type="entry name" value="CARBOHYDRATE DIACID REGULATOR"/>
    <property type="match status" value="1"/>
</dbReference>
<dbReference type="Pfam" id="PF13556">
    <property type="entry name" value="HTH_30"/>
    <property type="match status" value="1"/>
</dbReference>
<sequence length="369" mass="42235">MHWERIQNQLEQILQTPVTLLKMPLDEWEAKTGSSAQQARLQTSVFDGDQSSFLLQVTGGQTLVLTVDGMLTAAENQLVELMLDAYRLPEKTRPASPAAEDERKSLLVKEWFFHQLEMGKTNAEMPDMLAAQLSFYKTRIPLLLYGEYSDSRSVPYKELKKLLDSFFGAEMVLIPLMEKEWLLLGPESLLTASGGERDGLEEESLEESLESICSGLYEMLSNEWVGEFHLTIHYPMTPAKSLLSTVLQMRETMMLGQTFHLGSNMHLPWHLHLEKLMNGIPEGAKASFVEQVFRRNDPLLDAEIQSTLEHFFDLECNVSETAKQLYIHRNTLLYRLDKFKQETGLDVRTFNDAVLVKIALLLYKVTKRK</sequence>
<name>A0AA96RF27_9BACL</name>
<dbReference type="Gene3D" id="1.10.10.2840">
    <property type="entry name" value="PucR C-terminal helix-turn-helix domain"/>
    <property type="match status" value="1"/>
</dbReference>
<dbReference type="SUPFAM" id="SSF46689">
    <property type="entry name" value="Homeodomain-like"/>
    <property type="match status" value="1"/>
</dbReference>
<dbReference type="Proteomes" id="UP001305702">
    <property type="component" value="Chromosome"/>
</dbReference>
<proteinExistence type="predicted"/>
<keyword evidence="3" id="KW-1185">Reference proteome</keyword>
<dbReference type="EMBL" id="CP130318">
    <property type="protein sequence ID" value="WNQ11036.1"/>
    <property type="molecule type" value="Genomic_DNA"/>
</dbReference>
<evidence type="ECO:0000259" key="1">
    <source>
        <dbReference type="Pfam" id="PF13556"/>
    </source>
</evidence>
<protein>
    <submittedName>
        <fullName evidence="2">Helix-turn-helix domain-containing protein</fullName>
    </submittedName>
</protein>
<dbReference type="InterPro" id="IPR009057">
    <property type="entry name" value="Homeodomain-like_sf"/>
</dbReference>
<dbReference type="InterPro" id="IPR042070">
    <property type="entry name" value="PucR_C-HTH_sf"/>
</dbReference>
<dbReference type="AlphaFoldDB" id="A0AA96RF27"/>